<dbReference type="RefSeq" id="WP_182549224.1">
    <property type="nucleotide sequence ID" value="NZ_JACGXN010000002.1"/>
</dbReference>
<evidence type="ECO:0000256" key="1">
    <source>
        <dbReference type="SAM" id="SignalP"/>
    </source>
</evidence>
<dbReference type="Pfam" id="PF00300">
    <property type="entry name" value="His_Phos_1"/>
    <property type="match status" value="1"/>
</dbReference>
<accession>A0A839EJV9</accession>
<evidence type="ECO:0008006" key="4">
    <source>
        <dbReference type="Google" id="ProtNLM"/>
    </source>
</evidence>
<proteinExistence type="predicted"/>
<reference evidence="2 3" key="1">
    <citation type="submission" date="2020-07" db="EMBL/GenBank/DDBJ databases">
        <title>Genomic Encyclopedia of Type Strains, Phase IV (KMG-V): Genome sequencing to study the core and pangenomes of soil and plant-associated prokaryotes.</title>
        <authorList>
            <person name="Whitman W."/>
        </authorList>
    </citation>
    <scope>NUCLEOTIDE SEQUENCE [LARGE SCALE GENOMIC DNA]</scope>
    <source>
        <strain evidence="2 3">AN3</strain>
    </source>
</reference>
<protein>
    <recommendedName>
        <fullName evidence="4">Histidine phosphatase family protein</fullName>
    </recommendedName>
</protein>
<comment type="caution">
    <text evidence="2">The sequence shown here is derived from an EMBL/GenBank/DDBJ whole genome shotgun (WGS) entry which is preliminary data.</text>
</comment>
<evidence type="ECO:0000313" key="3">
    <source>
        <dbReference type="Proteomes" id="UP000549052"/>
    </source>
</evidence>
<organism evidence="2 3">
    <name type="scientific">Phyllobacterium myrsinacearum</name>
    <dbReference type="NCBI Taxonomy" id="28101"/>
    <lineage>
        <taxon>Bacteria</taxon>
        <taxon>Pseudomonadati</taxon>
        <taxon>Pseudomonadota</taxon>
        <taxon>Alphaproteobacteria</taxon>
        <taxon>Hyphomicrobiales</taxon>
        <taxon>Phyllobacteriaceae</taxon>
        <taxon>Phyllobacterium</taxon>
    </lineage>
</organism>
<evidence type="ECO:0000313" key="2">
    <source>
        <dbReference type="EMBL" id="MBA8878545.1"/>
    </source>
</evidence>
<sequence>MLKPLRFSAFSMLTLISGVLLCIPPALATDAAWARLGRGGYTVLLQGADVSGTLSPSTDNSVDCTQIRTLSDRGHQLAQKLGARFAAKAVRIDKILTSPTCNAQETARLAFSGVPMEILAALGPLPEDETQKQSQIDQIRTVIAEFKSSGNLVMMTDRANITALTGIVPRPTEAVVVSPPEAGETVHIAGRIIFD</sequence>
<feature type="chain" id="PRO_5032310151" description="Histidine phosphatase family protein" evidence="1">
    <location>
        <begin position="29"/>
        <end position="195"/>
    </location>
</feature>
<dbReference type="Gene3D" id="3.40.50.1240">
    <property type="entry name" value="Phosphoglycerate mutase-like"/>
    <property type="match status" value="1"/>
</dbReference>
<dbReference type="Proteomes" id="UP000549052">
    <property type="component" value="Unassembled WGS sequence"/>
</dbReference>
<dbReference type="AlphaFoldDB" id="A0A839EJV9"/>
<feature type="signal peptide" evidence="1">
    <location>
        <begin position="1"/>
        <end position="28"/>
    </location>
</feature>
<dbReference type="SUPFAM" id="SSF53254">
    <property type="entry name" value="Phosphoglycerate mutase-like"/>
    <property type="match status" value="1"/>
</dbReference>
<dbReference type="EMBL" id="JACGXN010000002">
    <property type="protein sequence ID" value="MBA8878545.1"/>
    <property type="molecule type" value="Genomic_DNA"/>
</dbReference>
<dbReference type="InterPro" id="IPR029033">
    <property type="entry name" value="His_PPase_superfam"/>
</dbReference>
<keyword evidence="1" id="KW-0732">Signal</keyword>
<keyword evidence="3" id="KW-1185">Reference proteome</keyword>
<name>A0A839EJV9_9HYPH</name>
<gene>
    <name evidence="2" type="ORF">FHW16_002257</name>
</gene>
<dbReference type="InterPro" id="IPR013078">
    <property type="entry name" value="His_Pase_superF_clade-1"/>
</dbReference>